<dbReference type="InterPro" id="IPR036779">
    <property type="entry name" value="LysM_dom_sf"/>
</dbReference>
<comment type="caution">
    <text evidence="3">The sequence shown here is derived from an EMBL/GenBank/DDBJ whole genome shotgun (WGS) entry which is preliminary data.</text>
</comment>
<dbReference type="EMBL" id="VIKR01000007">
    <property type="protein sequence ID" value="TQV71032.1"/>
    <property type="molecule type" value="Genomic_DNA"/>
</dbReference>
<dbReference type="CDD" id="cd00118">
    <property type="entry name" value="LysM"/>
    <property type="match status" value="1"/>
</dbReference>
<feature type="signal peptide" evidence="1">
    <location>
        <begin position="1"/>
        <end position="22"/>
    </location>
</feature>
<keyword evidence="1" id="KW-0732">Signal</keyword>
<protein>
    <submittedName>
        <fullName evidence="3">LysM peptidoglycan-binding domain-containing protein</fullName>
    </submittedName>
</protein>
<organism evidence="3 4">
    <name type="scientific">Aliikangiella marina</name>
    <dbReference type="NCBI Taxonomy" id="1712262"/>
    <lineage>
        <taxon>Bacteria</taxon>
        <taxon>Pseudomonadati</taxon>
        <taxon>Pseudomonadota</taxon>
        <taxon>Gammaproteobacteria</taxon>
        <taxon>Oceanospirillales</taxon>
        <taxon>Pleioneaceae</taxon>
        <taxon>Aliikangiella</taxon>
    </lineage>
</organism>
<dbReference type="PANTHER" id="PTHR34700">
    <property type="entry name" value="POTASSIUM BINDING PROTEIN KBP"/>
    <property type="match status" value="1"/>
</dbReference>
<keyword evidence="4" id="KW-1185">Reference proteome</keyword>
<dbReference type="Proteomes" id="UP000317839">
    <property type="component" value="Unassembled WGS sequence"/>
</dbReference>
<dbReference type="RefSeq" id="WP_142944249.1">
    <property type="nucleotide sequence ID" value="NZ_VIKR01000007.1"/>
</dbReference>
<dbReference type="SUPFAM" id="SSF54106">
    <property type="entry name" value="LysM domain"/>
    <property type="match status" value="1"/>
</dbReference>
<proteinExistence type="predicted"/>
<dbReference type="OrthoDB" id="9765158at2"/>
<dbReference type="Pfam" id="PF01476">
    <property type="entry name" value="LysM"/>
    <property type="match status" value="1"/>
</dbReference>
<evidence type="ECO:0000256" key="1">
    <source>
        <dbReference type="SAM" id="SignalP"/>
    </source>
</evidence>
<feature type="domain" description="LysM" evidence="2">
    <location>
        <begin position="31"/>
        <end position="79"/>
    </location>
</feature>
<evidence type="ECO:0000259" key="2">
    <source>
        <dbReference type="PROSITE" id="PS51782"/>
    </source>
</evidence>
<evidence type="ECO:0000313" key="4">
    <source>
        <dbReference type="Proteomes" id="UP000317839"/>
    </source>
</evidence>
<accession>A0A545T1E3</accession>
<dbReference type="PROSITE" id="PS51782">
    <property type="entry name" value="LYSM"/>
    <property type="match status" value="1"/>
</dbReference>
<dbReference type="PANTHER" id="PTHR34700:SF4">
    <property type="entry name" value="PHAGE-LIKE ELEMENT PBSX PROTEIN XKDP"/>
    <property type="match status" value="1"/>
</dbReference>
<evidence type="ECO:0000313" key="3">
    <source>
        <dbReference type="EMBL" id="TQV71032.1"/>
    </source>
</evidence>
<name>A0A545T1E3_9GAMM</name>
<dbReference type="AlphaFoldDB" id="A0A545T1E3"/>
<dbReference type="Gene3D" id="3.10.350.10">
    <property type="entry name" value="LysM domain"/>
    <property type="match status" value="1"/>
</dbReference>
<dbReference type="InterPro" id="IPR018392">
    <property type="entry name" value="LysM"/>
</dbReference>
<gene>
    <name evidence="3" type="ORF">FLL45_22155</name>
</gene>
<dbReference type="InterPro" id="IPR052196">
    <property type="entry name" value="Bact_Kbp"/>
</dbReference>
<feature type="chain" id="PRO_5021755731" evidence="1">
    <location>
        <begin position="23"/>
        <end position="365"/>
    </location>
</feature>
<reference evidence="3 4" key="1">
    <citation type="submission" date="2019-06" db="EMBL/GenBank/DDBJ databases">
        <title>Draft genome of Aliikangiella marina GYP-15.</title>
        <authorList>
            <person name="Wang G."/>
        </authorList>
    </citation>
    <scope>NUCLEOTIDE SEQUENCE [LARGE SCALE GENOMIC DNA]</scope>
    <source>
        <strain evidence="3 4">GYP-15</strain>
    </source>
</reference>
<sequence>MKKLTIGILSMLLSLSALCTSAAELRQNHPEFHVVQPGDTLWDISEKFLLSPWLWPEIWHVNDQVDNPHLIFPGDIIALVYVDGKPRITKTNQMPNGVIKLRPKVRELTADQAISTLPLDAISPFLTSAQVVSEEQLDTAPYVVGSDSDRLLAAEANKVYVRGIQDEAPTKYTFFRQGQPYIDPVTGELLGVEAIHIAEGLKTQPGDPSVMLLKKSVQELRRGDRAWPTNDEQLRPVYFPHSPQGFEGGQIISVYGGVQMVGQFDIVVINRGEREQMEVGHVLSIYRRGETIVDEVATERRRNDESVSTWSKIGDAVTNNKQEVTLPDELAGRLMIFRTFEKVSLGLVLEAEKTIHVLDKVKMPR</sequence>